<evidence type="ECO:0000256" key="6">
    <source>
        <dbReference type="ARBA" id="ARBA00067277"/>
    </source>
</evidence>
<dbReference type="GO" id="GO:0009450">
    <property type="term" value="P:gamma-aminobutyric acid catabolic process"/>
    <property type="evidence" value="ECO:0007669"/>
    <property type="project" value="TreeGrafter"/>
</dbReference>
<dbReference type="AlphaFoldDB" id="A0A0R1MIB3"/>
<dbReference type="OrthoDB" id="9762913at2"/>
<dbReference type="PANTHER" id="PTHR43353">
    <property type="entry name" value="SUCCINATE-SEMIALDEHYDE DEHYDROGENASE, MITOCHONDRIAL"/>
    <property type="match status" value="1"/>
</dbReference>
<evidence type="ECO:0000256" key="4">
    <source>
        <dbReference type="ARBA" id="ARBA00054572"/>
    </source>
</evidence>
<accession>A0A0R1MIB3</accession>
<keyword evidence="2 8" id="KW-0560">Oxidoreductase</keyword>
<protein>
    <recommendedName>
        <fullName evidence="6">3-sulfolactaldehyde dehydrogenase</fullName>
        <ecNumber evidence="5">1.2.1.97</ecNumber>
    </recommendedName>
</protein>
<dbReference type="Gene3D" id="3.40.309.10">
    <property type="entry name" value="Aldehyde Dehydrogenase, Chain A, domain 2"/>
    <property type="match status" value="1"/>
</dbReference>
<dbReference type="FunFam" id="3.40.309.10:FF:000009">
    <property type="entry name" value="Aldehyde dehydrogenase A"/>
    <property type="match status" value="1"/>
</dbReference>
<evidence type="ECO:0000256" key="8">
    <source>
        <dbReference type="RuleBase" id="RU003345"/>
    </source>
</evidence>
<dbReference type="PROSITE" id="PS00687">
    <property type="entry name" value="ALDEHYDE_DEHYDR_GLU"/>
    <property type="match status" value="1"/>
</dbReference>
<evidence type="ECO:0000256" key="3">
    <source>
        <dbReference type="ARBA" id="ARBA00050326"/>
    </source>
</evidence>
<comment type="function">
    <text evidence="4">Part of the sulfo-TAL (or sulfo-SFT) pathway, a D-sulfoquinovose degradation pathway that produces sulfolactate (SL). Catalyzes the oxidation of 3-sulfolactaldehyde (SLA) to sulfolactate (SL).</text>
</comment>
<dbReference type="PANTHER" id="PTHR43353:SF5">
    <property type="entry name" value="SUCCINATE-SEMIALDEHYDE DEHYDROGENASE, MITOCHONDRIAL"/>
    <property type="match status" value="1"/>
</dbReference>
<reference evidence="10 11" key="1">
    <citation type="journal article" date="2015" name="Genome Announc.">
        <title>Expanding the biotechnology potential of lactobacilli through comparative genomics of 213 strains and associated genera.</title>
        <authorList>
            <person name="Sun Z."/>
            <person name="Harris H.M."/>
            <person name="McCann A."/>
            <person name="Guo C."/>
            <person name="Argimon S."/>
            <person name="Zhang W."/>
            <person name="Yang X."/>
            <person name="Jeffery I.B."/>
            <person name="Cooney J.C."/>
            <person name="Kagawa T.F."/>
            <person name="Liu W."/>
            <person name="Song Y."/>
            <person name="Salvetti E."/>
            <person name="Wrobel A."/>
            <person name="Rasinkangas P."/>
            <person name="Parkhill J."/>
            <person name="Rea M.C."/>
            <person name="O'Sullivan O."/>
            <person name="Ritari J."/>
            <person name="Douillard F.P."/>
            <person name="Paul Ross R."/>
            <person name="Yang R."/>
            <person name="Briner A.E."/>
            <person name="Felis G.E."/>
            <person name="de Vos W.M."/>
            <person name="Barrangou R."/>
            <person name="Klaenhammer T.R."/>
            <person name="Caufield P.W."/>
            <person name="Cui Y."/>
            <person name="Zhang H."/>
            <person name="O'Toole P.W."/>
        </authorList>
    </citation>
    <scope>NUCLEOTIDE SEQUENCE [LARGE SCALE GENOMIC DNA]</scope>
    <source>
        <strain evidence="10 11">DSM 19972</strain>
    </source>
</reference>
<gene>
    <name evidence="10" type="ORF">FD46_GL001256</name>
</gene>
<dbReference type="EMBL" id="AZEH01000039">
    <property type="protein sequence ID" value="KRL04139.1"/>
    <property type="molecule type" value="Genomic_DNA"/>
</dbReference>
<dbReference type="SUPFAM" id="SSF53720">
    <property type="entry name" value="ALDH-like"/>
    <property type="match status" value="1"/>
</dbReference>
<organism evidence="10 11">
    <name type="scientific">Liquorilactobacillus oeni DSM 19972</name>
    <dbReference type="NCBI Taxonomy" id="1423777"/>
    <lineage>
        <taxon>Bacteria</taxon>
        <taxon>Bacillati</taxon>
        <taxon>Bacillota</taxon>
        <taxon>Bacilli</taxon>
        <taxon>Lactobacillales</taxon>
        <taxon>Lactobacillaceae</taxon>
        <taxon>Liquorilactobacillus</taxon>
    </lineage>
</organism>
<evidence type="ECO:0000313" key="11">
    <source>
        <dbReference type="Proteomes" id="UP000051686"/>
    </source>
</evidence>
<dbReference type="InterPro" id="IPR016163">
    <property type="entry name" value="Ald_DH_C"/>
</dbReference>
<evidence type="ECO:0000256" key="7">
    <source>
        <dbReference type="PROSITE-ProRule" id="PRU10007"/>
    </source>
</evidence>
<dbReference type="FunFam" id="3.40.605.10:FF:000007">
    <property type="entry name" value="NAD/NADP-dependent betaine aldehyde dehydrogenase"/>
    <property type="match status" value="1"/>
</dbReference>
<keyword evidence="11" id="KW-1185">Reference proteome</keyword>
<dbReference type="Pfam" id="PF00171">
    <property type="entry name" value="Aldedh"/>
    <property type="match status" value="1"/>
</dbReference>
<evidence type="ECO:0000313" key="10">
    <source>
        <dbReference type="EMBL" id="KRL04139.1"/>
    </source>
</evidence>
<dbReference type="InterPro" id="IPR050740">
    <property type="entry name" value="Aldehyde_DH_Superfamily"/>
</dbReference>
<evidence type="ECO:0000256" key="2">
    <source>
        <dbReference type="ARBA" id="ARBA00023002"/>
    </source>
</evidence>
<dbReference type="InterPro" id="IPR029510">
    <property type="entry name" value="Ald_DH_CS_GLU"/>
</dbReference>
<comment type="catalytic activity">
    <reaction evidence="3">
        <text>(2S)-3-sulfolactaldehyde + NAD(+) + H2O = (2S)-3-sulfolactate + NADH + 2 H(+)</text>
        <dbReference type="Rhea" id="RHEA:47932"/>
        <dbReference type="ChEBI" id="CHEBI:15377"/>
        <dbReference type="ChEBI" id="CHEBI:15378"/>
        <dbReference type="ChEBI" id="CHEBI:57540"/>
        <dbReference type="ChEBI" id="CHEBI:57945"/>
        <dbReference type="ChEBI" id="CHEBI:61289"/>
        <dbReference type="ChEBI" id="CHEBI:90109"/>
        <dbReference type="EC" id="1.2.1.97"/>
    </reaction>
    <physiologicalReaction direction="left-to-right" evidence="3">
        <dbReference type="Rhea" id="RHEA:47933"/>
    </physiologicalReaction>
</comment>
<comment type="similarity">
    <text evidence="1 8">Belongs to the aldehyde dehydrogenase family.</text>
</comment>
<dbReference type="Proteomes" id="UP000051686">
    <property type="component" value="Unassembled WGS sequence"/>
</dbReference>
<feature type="domain" description="Aldehyde dehydrogenase" evidence="9">
    <location>
        <begin position="13"/>
        <end position="470"/>
    </location>
</feature>
<dbReference type="GO" id="GO:0005829">
    <property type="term" value="C:cytosol"/>
    <property type="evidence" value="ECO:0007669"/>
    <property type="project" value="TreeGrafter"/>
</dbReference>
<evidence type="ECO:0000259" key="9">
    <source>
        <dbReference type="Pfam" id="PF00171"/>
    </source>
</evidence>
<comment type="caution">
    <text evidence="10">The sequence shown here is derived from an EMBL/GenBank/DDBJ whole genome shotgun (WGS) entry which is preliminary data.</text>
</comment>
<dbReference type="InterPro" id="IPR015590">
    <property type="entry name" value="Aldehyde_DH_dom"/>
</dbReference>
<dbReference type="NCBIfam" id="NF007497">
    <property type="entry name" value="PRK10090.1"/>
    <property type="match status" value="1"/>
</dbReference>
<sequence length="477" mass="51326">MDVQNRQFINGSFVSSDSSETDVVYNPANNKKIGTIARGNEEDVYEAVAGAAKAQKKWAQVNRIKRAELVLQLANLISQNKNELAKIYQDEQGKVWAAALGEIEKSIGYIKYMASLAQSDIGEVLQNEVENETIMLVKKPIGVTAGIIPWNAPILILMRKLIPALITGCSVIVKPSSETPFGTLKIAELLQQTDIPAGLVQVVTGSGAQVGGLLAKNKNVDLISITGSTSAGKAVMKAAAANVKKVNLELGGNAPAIVTSNADLDKAVKYIVTARINNSGQVCTCPERVYVQENVSEEFIQKLVKAMKKIVAGDPKSAKTDMGPIINQKQLKAIDEKVKKASSEGAEVLTGGHIIDRPGNYYEPTVVTGVSEGSSIMHDEIFGPVLPVATFKTLTEVVNKANNSPYGLSSYAFTENLKEAMELSNRLKFGEVYVNCEAEEAITGFHAGWRQSGLGGADGKHGFDEYLNTTVAYLRYE</sequence>
<dbReference type="InterPro" id="IPR016162">
    <property type="entry name" value="Ald_DH_N"/>
</dbReference>
<name>A0A0R1MIB3_9LACO</name>
<dbReference type="Gene3D" id="3.40.605.10">
    <property type="entry name" value="Aldehyde Dehydrogenase, Chain A, domain 1"/>
    <property type="match status" value="1"/>
</dbReference>
<evidence type="ECO:0000256" key="1">
    <source>
        <dbReference type="ARBA" id="ARBA00009986"/>
    </source>
</evidence>
<proteinExistence type="inferred from homology"/>
<dbReference type="PATRIC" id="fig|1423777.3.peg.1299"/>
<dbReference type="InterPro" id="IPR016161">
    <property type="entry name" value="Ald_DH/histidinol_DH"/>
</dbReference>
<dbReference type="GO" id="GO:0004777">
    <property type="term" value="F:succinate-semialdehyde dehydrogenase (NAD+) activity"/>
    <property type="evidence" value="ECO:0007669"/>
    <property type="project" value="TreeGrafter"/>
</dbReference>
<feature type="active site" evidence="7">
    <location>
        <position position="249"/>
    </location>
</feature>
<dbReference type="STRING" id="1423777.FD46_GL001256"/>
<dbReference type="EC" id="1.2.1.97" evidence="5"/>
<dbReference type="RefSeq" id="WP_057896125.1">
    <property type="nucleotide sequence ID" value="NZ_AZEH01000039.1"/>
</dbReference>
<evidence type="ECO:0000256" key="5">
    <source>
        <dbReference type="ARBA" id="ARBA00066984"/>
    </source>
</evidence>